<comment type="similarity">
    <text evidence="1">Belongs to the CWC16 family.</text>
</comment>
<evidence type="ECO:0000313" key="4">
    <source>
        <dbReference type="Proteomes" id="UP000654370"/>
    </source>
</evidence>
<name>A0A8H7PG49_MORIS</name>
<dbReference type="PANTHER" id="PTHR12111">
    <property type="entry name" value="SPLICING FACTOR YJU2"/>
    <property type="match status" value="1"/>
</dbReference>
<dbReference type="AlphaFoldDB" id="A0A8H7PG49"/>
<dbReference type="Pfam" id="PF04502">
    <property type="entry name" value="Saf4_Yju2"/>
    <property type="match status" value="1"/>
</dbReference>
<dbReference type="EMBL" id="JAEPQZ010000016">
    <property type="protein sequence ID" value="KAG2172681.1"/>
    <property type="molecule type" value="Genomic_DNA"/>
</dbReference>
<dbReference type="InterPro" id="IPR007590">
    <property type="entry name" value="Saf4/Yju2"/>
</dbReference>
<keyword evidence="4" id="KW-1185">Reference proteome</keyword>
<comment type="caution">
    <text evidence="3">The sequence shown here is derived from an EMBL/GenBank/DDBJ whole genome shotgun (WGS) entry which is preliminary data.</text>
</comment>
<dbReference type="PANTHER" id="PTHR12111:SF2">
    <property type="entry name" value="SPLICING FACTOR YJU2B-RELATED"/>
    <property type="match status" value="1"/>
</dbReference>
<dbReference type="GO" id="GO:0005684">
    <property type="term" value="C:U2-type spliceosomal complex"/>
    <property type="evidence" value="ECO:0007669"/>
    <property type="project" value="TreeGrafter"/>
</dbReference>
<feature type="region of interest" description="Disordered" evidence="2">
    <location>
        <begin position="288"/>
        <end position="316"/>
    </location>
</feature>
<proteinExistence type="inferred from homology"/>
<dbReference type="GO" id="GO:0000398">
    <property type="term" value="P:mRNA splicing, via spliceosome"/>
    <property type="evidence" value="ECO:0007669"/>
    <property type="project" value="InterPro"/>
</dbReference>
<evidence type="ECO:0000256" key="1">
    <source>
        <dbReference type="ARBA" id="ARBA00005595"/>
    </source>
</evidence>
<protein>
    <recommendedName>
        <fullName evidence="5">Coiled-coil domain-containing protein 130</fullName>
    </recommendedName>
</protein>
<evidence type="ECO:0000256" key="2">
    <source>
        <dbReference type="SAM" id="MobiDB-lite"/>
    </source>
</evidence>
<organism evidence="3 4">
    <name type="scientific">Mortierella isabellina</name>
    <name type="common">Filamentous fungus</name>
    <name type="synonym">Umbelopsis isabellina</name>
    <dbReference type="NCBI Taxonomy" id="91625"/>
    <lineage>
        <taxon>Eukaryota</taxon>
        <taxon>Fungi</taxon>
        <taxon>Fungi incertae sedis</taxon>
        <taxon>Mucoromycota</taxon>
        <taxon>Mucoromycotina</taxon>
        <taxon>Umbelopsidomycetes</taxon>
        <taxon>Umbelopsidales</taxon>
        <taxon>Umbelopsidaceae</taxon>
        <taxon>Umbelopsis</taxon>
    </lineage>
</organism>
<evidence type="ECO:0008006" key="5">
    <source>
        <dbReference type="Google" id="ProtNLM"/>
    </source>
</evidence>
<sequence>MQPFNKYYPPDWTPEKGSVNKHVGKHPLGDRARKIDQGILIVRFELPFNIWCEGCDNHIGMGVRYNAQKKKIGNYYSTPIWSFRMKCHLCDNWIEIHTNPKDAQYVVMSGARQKLEEWEPEDSEVIRLKDDALVEKMANDAFFKLEHDVQDEKKASETVPILTQLQRLNDSQWSDPYTLSQQLRRKFRDQKKLDKARQEKADHLRDKMSLNIDLLDENPEDEIKAKLTEFDDPIVTGAEKRKKELQVAPLFTKRTRHLQNDLASRVVTHTRHKVDPFLTNTTSSYNTLPGVLLKGKTTHGSGHGESEAESSKLVPVKNSRISLVSTDYTESDSEDD</sequence>
<accession>A0A8H7PG49</accession>
<gene>
    <name evidence="3" type="ORF">INT43_000028</name>
</gene>
<feature type="non-terminal residue" evidence="3">
    <location>
        <position position="1"/>
    </location>
</feature>
<dbReference type="OrthoDB" id="360327at2759"/>
<dbReference type="GO" id="GO:0071014">
    <property type="term" value="C:post-mRNA release spliceosomal complex"/>
    <property type="evidence" value="ECO:0007669"/>
    <property type="project" value="TreeGrafter"/>
</dbReference>
<dbReference type="Proteomes" id="UP000654370">
    <property type="component" value="Unassembled WGS sequence"/>
</dbReference>
<evidence type="ECO:0000313" key="3">
    <source>
        <dbReference type="EMBL" id="KAG2172681.1"/>
    </source>
</evidence>
<reference evidence="3" key="1">
    <citation type="submission" date="2020-12" db="EMBL/GenBank/DDBJ databases">
        <title>Metabolic potential, ecology and presence of endohyphal bacteria is reflected in genomic diversity of Mucoromycotina.</title>
        <authorList>
            <person name="Muszewska A."/>
            <person name="Okrasinska A."/>
            <person name="Steczkiewicz K."/>
            <person name="Drgas O."/>
            <person name="Orlowska M."/>
            <person name="Perlinska-Lenart U."/>
            <person name="Aleksandrzak-Piekarczyk T."/>
            <person name="Szatraj K."/>
            <person name="Zielenkiewicz U."/>
            <person name="Pilsyk S."/>
            <person name="Malc E."/>
            <person name="Mieczkowski P."/>
            <person name="Kruszewska J.S."/>
            <person name="Biernat P."/>
            <person name="Pawlowska J."/>
        </authorList>
    </citation>
    <scope>NUCLEOTIDE SEQUENCE</scope>
    <source>
        <strain evidence="3">WA0000067209</strain>
    </source>
</reference>